<feature type="region of interest" description="Disordered" evidence="2">
    <location>
        <begin position="436"/>
        <end position="482"/>
    </location>
</feature>
<evidence type="ECO:0000256" key="1">
    <source>
        <dbReference type="ARBA" id="ARBA00022581"/>
    </source>
</evidence>
<feature type="compositionally biased region" description="Basic residues" evidence="2">
    <location>
        <begin position="2178"/>
        <end position="2190"/>
    </location>
</feature>
<name>A0ABQ9XA19_9EUKA</name>
<dbReference type="PANTHER" id="PTHR13037:SF24">
    <property type="entry name" value="POLYCOMB PROTEIN PCL-RELATED"/>
    <property type="match status" value="1"/>
</dbReference>
<protein>
    <recommendedName>
        <fullName evidence="5">HECT-type E3 ubiquitin transferase</fullName>
    </recommendedName>
</protein>
<feature type="region of interest" description="Disordered" evidence="2">
    <location>
        <begin position="787"/>
        <end position="828"/>
    </location>
</feature>
<feature type="compositionally biased region" description="Low complexity" evidence="2">
    <location>
        <begin position="1478"/>
        <end position="1498"/>
    </location>
</feature>
<comment type="caution">
    <text evidence="3">The sequence shown here is derived from an EMBL/GenBank/DDBJ whole genome shotgun (WGS) entry which is preliminary data.</text>
</comment>
<dbReference type="InterPro" id="IPR016024">
    <property type="entry name" value="ARM-type_fold"/>
</dbReference>
<gene>
    <name evidence="3" type="ORF">BLNAU_15682</name>
</gene>
<keyword evidence="4" id="KW-1185">Reference proteome</keyword>
<feature type="region of interest" description="Disordered" evidence="2">
    <location>
        <begin position="1444"/>
        <end position="1498"/>
    </location>
</feature>
<feature type="region of interest" description="Disordered" evidence="2">
    <location>
        <begin position="716"/>
        <end position="740"/>
    </location>
</feature>
<feature type="compositionally biased region" description="Low complexity" evidence="2">
    <location>
        <begin position="2230"/>
        <end position="2245"/>
    </location>
</feature>
<feature type="compositionally biased region" description="Low complexity" evidence="2">
    <location>
        <begin position="799"/>
        <end position="812"/>
    </location>
</feature>
<dbReference type="PANTHER" id="PTHR13037">
    <property type="entry name" value="FORMIN"/>
    <property type="match status" value="1"/>
</dbReference>
<sequence length="4130" mass="458547">MRKLIATAACHHCLSNLHLNTVSFVNDCFSLTKDFSQLKQRRVCPSCAIETVFGINRDKHLTDISILNPVLDILESLPSHEVTLNCISVLLFVWKNLITQMYPSTTLFDSTQDFPLYLKSFLHIPQSTADSSASQRLSMFYFSLLTMLYSSFDDPSPPLLYSNYSLTSSVVAASYSFCQDDSLDTNRTRQVLFEPPEFKRLVKHFIEFPFRSAPQPPNLPSIAIIRKIHSRIISSAIKALVSSTQALCALSCTPNPSQEQNNVLLSTMLLSLSLLSLLFSHSTPSLLASFLDQRKIWPQLEEAIEILLLFIHHQPSLSPTTIPFLPTLSVDLANFCTTSIDASPASALPLPSITTCPITLLDEYPSLSSFLHIHSTLILFSLLHPSVPLHQSIKSKAGAFISVTERLVALHTRPADSPVGDLPVTFRSQTDDLDSIGLHSLPDSNVRGRRQTLRKPSSLSKSVASVSPPPGIGGNQPFPLIDTTDHEPRMKHLLFSASLPPLLSVNQPEILDDDEEHTPAVSTMFTLPDHVQGASMPSAESENTLYHSQDWNMSMPLTPSSQQTEVTFDYAPTIVLNTTQLNEGRFASFSPFTASLLTKDPPPFDSLFRPKRFKSLGIRPNTTSFIVPPASTAFVSLIMPLLFRQLIPDTRTPPSQHMLGVLQRLFQVLRPLLTIVEETNAFSNPVAVVDVSNPDNSTVPAVKFTQAQKLSLRHHSIGDSEDHSGSSATLNSDQRPPADEKANMAQALTLLSKQPEVQLSSSRLLPKFTVSMMSDSTDNLHAFFKSNSHQSTSQNRLNTSDTLDTPSSSPPSRTQWQYDSPSAPSTVSPALTDFKMEQYDPISHRGSMQTPVALSPISQPMLNALLALFSGVVEHFQKTGGLGDSQIVSLLLPFVVSPFRSVESVSRRAVMFHLLDEFRDTPTLQARDNTDMLLKFLRMENSFDNMKTRSLPPTPSTTDNKRLNSQGPILPALRIKKNEDPGEMNFAFFSVFKFNARQIPVIHQAASTCFPSLYSEMLSTLSPLLQRYLRLRSVSSIASIDTLFSIILLIVQSTFVYHETIRPNPALPPSTKRREDASRLLSDQPYPASSPYLLSALVIDLVGFSQLHHSFEEADETHSDPLSFFTPVSQFRIGTEADEDTMLLRNLTTKAAKIVNIVLEMTKPIPLLHSSFKWKGQIHTSSPPLFLSTALPFLRTFLHSQLMKEEEFIVLTLAEAVGTRLSTSVKPPPFFTFCSEDEEVSMEYCKLYLNVMLYGLSEKEQAVFVVDYILRSSPERDAITRAPRHCTAAHPHPYHPHALVLSSLLRLETILSKSDHVRAFFVKEIPQSLVIVAQYASLRKEQTWHHGHNHSTATNDGLSSTVSSFNSAHFLSPSALGLADTPSQTNEERDEELQIAVGRVIHAFLEGEDEELDNDRLSIKWGAIFISSLWELYSKQPYPVPVSSAIPPRPPPGETPAPAPAPTPSEPHILPPAPSPVPDAATSAPLPATSPTQSSPPASAVMVLDLSKSNIITPYSIPHVEESFVPPLGFEIVFHATLRGLLLFARSHPPDKYAHIWLNIFNQLFVAAVVRNLPEEDQDVVSYLIRLYFADHGNTSNMSDYAPHAQLMQVDSVLVKEVIAEFCIEILSQFPVRTFAPSSVPLAPMKTEYLHFLGRKRRGRRGTSILDVYEDPREDRNFAMTRLLMAVGMIPEQVAQLLASPLVELRTLATDFFVLFLSSMYDTLHPTLNQLEIAGYSFKSPAEMVGMASQGFVYRRFKQILSESVEQMNQLRNELNDPSNTLVDPHVLKGMLKSGRRFRPRQAYTLWFYGNPSLSPPDTKAVGKTSHGLHFSTTTPLSLHRSSDEYPSIEVPVTLALLHSSFGGADVRMSPDKPYSMLIRQSSNAVAFFAMLAEMGFGGDRAAHDNLVPLLTSALSFRFPTRVYAISALGHLAKNQPLVQDKIRESGAITIVLKILSKNIAKLSDLLRENEIEMNMNSEKTSLLDKMIRLFPIINSTSLDEQTEFELFHSKLPPFLPPATRRKYQANSIKAIDLHTITIAECCQMLFYTHRKSPSNAHSFLTQVIPSLQSHTSHSSPTPITVIQRLLNSFLPIVQSVSEKGTVLDSLHERRKEQVDSFEEQIFDIKGCLTDSGNAPAPSPRLSLVRTMERHLPSDFEDDLMSMNAPSPSPSFTTTPIVKHHMSLKSSPKRLSRDEEDVDPNFGPTEVVGMNSNPFEMDLSTGEDDESSDAESASMTATPPQHQHSQPPPTPHQHSNMPIQIGHLRRGMFKRSNSIVSITPLSRPAQNDTTPIIDELVGSRLAVQSAVDWDEESESESIVFLQSNEERNQQLLEYPAVQKALCYAIKLIGTLVTPPLLPLLSKTGILNQLPVFATESQSIVIKKAATAVVLKAQLILDSSTPLQTLDPRPVSPLKPILNGVVEIFNHVSNAQSDTLQLPPSLHIHPTTPLFEPPTQLTPVITTLFSPDSPVFYDSILFSYPLNAAPLPLLDPSSPANHKMAKEDIERLLLEFAKLTFTFVQTSKRKAPKPEQQEAEVALSRILREVSYQFYAFPEFISLITCAAPLTPQMSRYDADDYSGLSSLLAILETDTVSTRLVCLAGSLLVRCLASSPTVRSALFVSSQTNILMRLSHLTNPTSRNQSLSPLPLHFEQEASLRLFITTLGLNCTTLEFLPNFEVKHNYVYSNPNLAFLTSFYSVTALTILLQPIMVSRHTLWTHGPDERAQNHEMRVLVDSNKNGGMSYALRSVITPEERRRRCRRQPISPNSGSFEVLIRETNNAELNARDRAKIRQTLLDKRNQLSEQSDSVSNVTLSVVSPITSQAPDKPTQRILFPPVDLSLKARVYVQYFRKLIYRGIHFGVVRCIHALSVLSVPRNLSVKPAFAEISDSPNPEHLTHNFQSLALRAYLKLFSDIARLSHFPLTPFAADPNILILLTFCLASSDSSIAHSSAITLAGFLRTDPRRAMTIVSSHAFIPCLFALIRNAVLAKAVDMSVQLSNIALHLLFEAFLAAPHEIVKAMVCVSPPLPGTSDYEESLASHMLPSEHSVVSLLLLLAGSPVLRQNALTRSLQLIRWLVLGAPSPFCAARLFFSKDTLDFLQSHPDESILSIFDDVKILMISLMESDSDIASKESAMTLAVISTIQSQLSPGVCGCMWNNDTDGDCLRIWHHTAIPPAPIPANLHLVGFDLPFSHSAARLNDTSLSVNDRTYMLLRHFGSWSGICVDRNTDPENPRSLTIGEANAAFVKGVDKTHWKDITPSGLPRIFEMHWHPCDEDDDSIPAVPRRPKKLYSNALSVYEDGQEPNDIPDRNENLTPLSFSLFGSGEGEGHAAEVEARFFASTILPSFKKKPKSTLIPPLQLQFASLDGSRVPPIALTSLSFDDDLDELSDTVNCPRCLRPQPQSILPNHTRDIKRTSLFVLKPSLTPINVVTRLHEFYTNVRIFSLLPIKHPNTDDTGEFWYYSYFSLFLQSFKNSPNDLRKSLIDADRVLIGIFEDIIALVPTREGTRSLVDFLARPTSPEMSGGFKLLFDVFMLHETPTYARILILRLIYTIIVGQNLAHSGSIIDRSIIPNSHPSYVIGGDDKPIIDVGGISYRTITASIISKIAETLMARLINAYTFTNADNYFHPEIPINHTMLQRGFGARQFREQANVRGLLPFILSDQHPYIPLTPEHKDFKFPFAGSPISGLSPPTSPTPGTPTAEVKKKPTLEKTKVQKILPTTELINSALWVVAASCKNDKPMTQLFVDEGFVMAILNALAGQQGPNLCAAGCCALSNMMDGSPAVQRQFLEGGNGAHVLSTLLDKPLTLISLFHVYSCFHRLITGIPEALALIHVYHIPSRALALIRQLSSQNLFLTEEYTPSSPPFNFDVATNPWDLPPIVLPHDHLTTSSHYQSLFSTLDVSLPPRFVVGRAAEIRNQHWEDLITQKQSQKVKSLIFRYSQPHTKNPPLSRSRVLVRSRSFVPADLSEQKDSERVQHDFVSSIQSLSAVDGVIVVDDGLDWDLLEEELESEQGRRLPEDWKAVAEEDKAIETILKPDLMENPVLVSNELADELFGVRPHAPPPQRPSTRVIPLPALLYSLCSEIVAESVATTLKTNFTSVIPPALAMTRLSTSAAPHQLAHPPPSKR</sequence>
<feature type="compositionally biased region" description="Polar residues" evidence="2">
    <location>
        <begin position="725"/>
        <end position="734"/>
    </location>
</feature>
<evidence type="ECO:0000313" key="3">
    <source>
        <dbReference type="EMBL" id="KAK2949386.1"/>
    </source>
</evidence>
<dbReference type="SUPFAM" id="SSF48371">
    <property type="entry name" value="ARM repeat"/>
    <property type="match status" value="3"/>
</dbReference>
<dbReference type="InterPro" id="IPR011989">
    <property type="entry name" value="ARM-like"/>
</dbReference>
<accession>A0ABQ9XA19</accession>
<evidence type="ECO:0008006" key="5">
    <source>
        <dbReference type="Google" id="ProtNLM"/>
    </source>
</evidence>
<reference evidence="3 4" key="1">
    <citation type="journal article" date="2022" name="bioRxiv">
        <title>Genomics of Preaxostyla Flagellates Illuminates Evolutionary Transitions and the Path Towards Mitochondrial Loss.</title>
        <authorList>
            <person name="Novak L.V.F."/>
            <person name="Treitli S.C."/>
            <person name="Pyrih J."/>
            <person name="Halakuc P."/>
            <person name="Pipaliya S.V."/>
            <person name="Vacek V."/>
            <person name="Brzon O."/>
            <person name="Soukal P."/>
            <person name="Eme L."/>
            <person name="Dacks J.B."/>
            <person name="Karnkowska A."/>
            <person name="Elias M."/>
            <person name="Hampl V."/>
        </authorList>
    </citation>
    <scope>NUCLEOTIDE SEQUENCE [LARGE SCALE GENOMIC DNA]</scope>
    <source>
        <strain evidence="3">NAU3</strain>
        <tissue evidence="3">Gut</tissue>
    </source>
</reference>
<proteinExistence type="predicted"/>
<feature type="compositionally biased region" description="Polar residues" evidence="2">
    <location>
        <begin position="787"/>
        <end position="798"/>
    </location>
</feature>
<feature type="region of interest" description="Disordered" evidence="2">
    <location>
        <begin position="2164"/>
        <end position="2257"/>
    </location>
</feature>
<evidence type="ECO:0000313" key="4">
    <source>
        <dbReference type="Proteomes" id="UP001281761"/>
    </source>
</evidence>
<feature type="compositionally biased region" description="Polar residues" evidence="2">
    <location>
        <begin position="813"/>
        <end position="828"/>
    </location>
</feature>
<dbReference type="Gene3D" id="1.25.10.10">
    <property type="entry name" value="Leucine-rich Repeat Variant"/>
    <property type="match status" value="1"/>
</dbReference>
<organism evidence="3 4">
    <name type="scientific">Blattamonas nauphoetae</name>
    <dbReference type="NCBI Taxonomy" id="2049346"/>
    <lineage>
        <taxon>Eukaryota</taxon>
        <taxon>Metamonada</taxon>
        <taxon>Preaxostyla</taxon>
        <taxon>Oxymonadida</taxon>
        <taxon>Blattamonas</taxon>
    </lineage>
</organism>
<keyword evidence="1" id="KW-0945">Host-virus interaction</keyword>
<evidence type="ECO:0000256" key="2">
    <source>
        <dbReference type="SAM" id="MobiDB-lite"/>
    </source>
</evidence>
<dbReference type="Proteomes" id="UP001281761">
    <property type="component" value="Unassembled WGS sequence"/>
</dbReference>
<feature type="compositionally biased region" description="Low complexity" evidence="2">
    <location>
        <begin position="455"/>
        <end position="466"/>
    </location>
</feature>
<dbReference type="EMBL" id="JARBJD010000157">
    <property type="protein sequence ID" value="KAK2949386.1"/>
    <property type="molecule type" value="Genomic_DNA"/>
</dbReference>
<feature type="compositionally biased region" description="Pro residues" evidence="2">
    <location>
        <begin position="1447"/>
        <end position="1477"/>
    </location>
</feature>